<name>A0A5C5ZUI7_9BACT</name>
<reference evidence="5 6" key="1">
    <citation type="submission" date="2019-02" db="EMBL/GenBank/DDBJ databases">
        <title>Deep-cultivation of Planctomycetes and their phenomic and genomic characterization uncovers novel biology.</title>
        <authorList>
            <person name="Wiegand S."/>
            <person name="Jogler M."/>
            <person name="Boedeker C."/>
            <person name="Pinto D."/>
            <person name="Vollmers J."/>
            <person name="Rivas-Marin E."/>
            <person name="Kohn T."/>
            <person name="Peeters S.H."/>
            <person name="Heuer A."/>
            <person name="Rast P."/>
            <person name="Oberbeckmann S."/>
            <person name="Bunk B."/>
            <person name="Jeske O."/>
            <person name="Meyerdierks A."/>
            <person name="Storesund J.E."/>
            <person name="Kallscheuer N."/>
            <person name="Luecker S."/>
            <person name="Lage O.M."/>
            <person name="Pohl T."/>
            <person name="Merkel B.J."/>
            <person name="Hornburger P."/>
            <person name="Mueller R.-W."/>
            <person name="Bruemmer F."/>
            <person name="Labrenz M."/>
            <person name="Spormann A.M."/>
            <person name="Op Den Camp H."/>
            <person name="Overmann J."/>
            <person name="Amann R."/>
            <person name="Jetten M.S.M."/>
            <person name="Mascher T."/>
            <person name="Medema M.H."/>
            <person name="Devos D.P."/>
            <person name="Kaster A.-K."/>
            <person name="Ovreas L."/>
            <person name="Rohde M."/>
            <person name="Galperin M.Y."/>
            <person name="Jogler C."/>
        </authorList>
    </citation>
    <scope>NUCLEOTIDE SEQUENCE [LARGE SCALE GENOMIC DNA]</scope>
    <source>
        <strain evidence="5 6">Mal64</strain>
    </source>
</reference>
<dbReference type="InterPro" id="IPR027417">
    <property type="entry name" value="P-loop_NTPase"/>
</dbReference>
<feature type="domain" description="Magnesium chelatase ChlI-like catalytic" evidence="3">
    <location>
        <begin position="195"/>
        <end position="401"/>
    </location>
</feature>
<dbReference type="Pfam" id="PF13541">
    <property type="entry name" value="ChlI"/>
    <property type="match status" value="1"/>
</dbReference>
<dbReference type="GO" id="GO:0005524">
    <property type="term" value="F:ATP binding"/>
    <property type="evidence" value="ECO:0007669"/>
    <property type="project" value="UniProtKB-KW"/>
</dbReference>
<evidence type="ECO:0000256" key="1">
    <source>
        <dbReference type="ARBA" id="ARBA00022741"/>
    </source>
</evidence>
<organism evidence="5 6">
    <name type="scientific">Pseudobythopirellula maris</name>
    <dbReference type="NCBI Taxonomy" id="2527991"/>
    <lineage>
        <taxon>Bacteria</taxon>
        <taxon>Pseudomonadati</taxon>
        <taxon>Planctomycetota</taxon>
        <taxon>Planctomycetia</taxon>
        <taxon>Pirellulales</taxon>
        <taxon>Lacipirellulaceae</taxon>
        <taxon>Pseudobythopirellula</taxon>
    </lineage>
</organism>
<keyword evidence="6" id="KW-1185">Reference proteome</keyword>
<dbReference type="InterPro" id="IPR004482">
    <property type="entry name" value="Mg_chelat-rel"/>
</dbReference>
<comment type="caution">
    <text evidence="5">The sequence shown here is derived from an EMBL/GenBank/DDBJ whole genome shotgun (WGS) entry which is preliminary data.</text>
</comment>
<dbReference type="SUPFAM" id="SSF54211">
    <property type="entry name" value="Ribosomal protein S5 domain 2-like"/>
    <property type="match status" value="1"/>
</dbReference>
<dbReference type="NCBIfam" id="TIGR00368">
    <property type="entry name" value="YifB family Mg chelatase-like AAA ATPase"/>
    <property type="match status" value="1"/>
</dbReference>
<dbReference type="EMBL" id="SJPQ01000001">
    <property type="protein sequence ID" value="TWT90657.1"/>
    <property type="molecule type" value="Genomic_DNA"/>
</dbReference>
<dbReference type="Pfam" id="PF13335">
    <property type="entry name" value="Mg_chelatase_C"/>
    <property type="match status" value="1"/>
</dbReference>
<accession>A0A5C5ZUI7</accession>
<evidence type="ECO:0000259" key="4">
    <source>
        <dbReference type="Pfam" id="PF13335"/>
    </source>
</evidence>
<dbReference type="AlphaFoldDB" id="A0A5C5ZUI7"/>
<dbReference type="InterPro" id="IPR045006">
    <property type="entry name" value="CHLI-like"/>
</dbReference>
<dbReference type="PANTHER" id="PTHR32039">
    <property type="entry name" value="MAGNESIUM-CHELATASE SUBUNIT CHLI"/>
    <property type="match status" value="1"/>
</dbReference>
<dbReference type="InterPro" id="IPR025158">
    <property type="entry name" value="Mg_chelat-rel_C"/>
</dbReference>
<evidence type="ECO:0000259" key="3">
    <source>
        <dbReference type="Pfam" id="PF01078"/>
    </source>
</evidence>
<dbReference type="Gene3D" id="3.30.230.10">
    <property type="match status" value="1"/>
</dbReference>
<evidence type="ECO:0000313" key="5">
    <source>
        <dbReference type="EMBL" id="TWT90657.1"/>
    </source>
</evidence>
<evidence type="ECO:0000256" key="2">
    <source>
        <dbReference type="ARBA" id="ARBA00022840"/>
    </source>
</evidence>
<sequence length="512" mass="54824">MLAKLHTYSLLGIDAARVVAEVDVSPGAIPKTILVGLPEAAVRESTHRIERAIVNSGFVRPHDRVVINLAPAELPKQAASFDLPIALGVLAGSGQASSDRLSDYGVVGELALDGAMRPVKGALSMAMAAADQPGVRGLLVPSANAREAAVVGGLEVIPIDSLSQAVAFLSGQVDIEPAPCRVEQIFDEQSIGELDFADVRGQEMAKRAMTIAAAGAHNMLMVGPPGSGKTMLAKRAPTILPGLSADESIETTRIYSAVGRLDAGKALLTVRPFRAPHHTISNAGLVGGGSTPSPGEISLAHHGVLFLDELPEFNRQTLEVLRQPLEEGAVTISRALASTTFPADFMLIASLNPCPCGYRNDPRRECHCNPMQVERYMSRLSGPLLDRIDLHIEAPAVDFQELRSARQGTTSAQMRERVVSARAHQAERFAASPTRVNAHMSSREVREHCDLDQMSAGLLKTSVEQLGLSARAHDKILRVARTIADLENARRIAPDHVSEALNYRMLDRKLLA</sequence>
<dbReference type="InterPro" id="IPR014721">
    <property type="entry name" value="Ribsml_uS5_D2-typ_fold_subgr"/>
</dbReference>
<dbReference type="OrthoDB" id="9813147at2"/>
<gene>
    <name evidence="5" type="primary">comM</name>
    <name evidence="5" type="ORF">Mal64_10510</name>
</gene>
<protein>
    <submittedName>
        <fullName evidence="5">Competence protein ComM</fullName>
    </submittedName>
</protein>
<keyword evidence="1" id="KW-0547">Nucleotide-binding</keyword>
<dbReference type="Proteomes" id="UP000315440">
    <property type="component" value="Unassembled WGS sequence"/>
</dbReference>
<dbReference type="RefSeq" id="WP_146397720.1">
    <property type="nucleotide sequence ID" value="NZ_SJPQ01000001.1"/>
</dbReference>
<dbReference type="PANTHER" id="PTHR32039:SF7">
    <property type="entry name" value="COMPETENCE PROTEIN COMM"/>
    <property type="match status" value="1"/>
</dbReference>
<dbReference type="Pfam" id="PF01078">
    <property type="entry name" value="Mg_chelatase"/>
    <property type="match status" value="1"/>
</dbReference>
<proteinExistence type="predicted"/>
<dbReference type="InterPro" id="IPR001208">
    <property type="entry name" value="MCM_dom"/>
</dbReference>
<dbReference type="InterPro" id="IPR020568">
    <property type="entry name" value="Ribosomal_Su5_D2-typ_SF"/>
</dbReference>
<dbReference type="InterPro" id="IPR000523">
    <property type="entry name" value="Mg_chelatse_chII-like_cat_dom"/>
</dbReference>
<dbReference type="SUPFAM" id="SSF52540">
    <property type="entry name" value="P-loop containing nucleoside triphosphate hydrolases"/>
    <property type="match status" value="1"/>
</dbReference>
<feature type="domain" description="Mg chelatase-related protein C-terminal" evidence="4">
    <location>
        <begin position="409"/>
        <end position="504"/>
    </location>
</feature>
<evidence type="ECO:0000313" key="6">
    <source>
        <dbReference type="Proteomes" id="UP000315440"/>
    </source>
</evidence>
<dbReference type="GO" id="GO:0003677">
    <property type="term" value="F:DNA binding"/>
    <property type="evidence" value="ECO:0007669"/>
    <property type="project" value="InterPro"/>
</dbReference>
<dbReference type="Gene3D" id="3.40.50.300">
    <property type="entry name" value="P-loop containing nucleotide triphosphate hydrolases"/>
    <property type="match status" value="1"/>
</dbReference>
<keyword evidence="2" id="KW-0067">ATP-binding</keyword>
<dbReference type="PRINTS" id="PR01657">
    <property type="entry name" value="MCMFAMILY"/>
</dbReference>